<evidence type="ECO:0000259" key="6">
    <source>
        <dbReference type="PROSITE" id="PS50850"/>
    </source>
</evidence>
<feature type="transmembrane region" description="Helical" evidence="5">
    <location>
        <begin position="349"/>
        <end position="369"/>
    </location>
</feature>
<dbReference type="AlphaFoldDB" id="A0A4P7IMN8"/>
<feature type="transmembrane region" description="Helical" evidence="5">
    <location>
        <begin position="278"/>
        <end position="305"/>
    </location>
</feature>
<evidence type="ECO:0000256" key="5">
    <source>
        <dbReference type="SAM" id="Phobius"/>
    </source>
</evidence>
<evidence type="ECO:0000256" key="4">
    <source>
        <dbReference type="ARBA" id="ARBA00023136"/>
    </source>
</evidence>
<keyword evidence="3 5" id="KW-1133">Transmembrane helix</keyword>
<organism evidence="7 8">
    <name type="scientific">Nocardioides seonyuensis</name>
    <dbReference type="NCBI Taxonomy" id="2518371"/>
    <lineage>
        <taxon>Bacteria</taxon>
        <taxon>Bacillati</taxon>
        <taxon>Actinomycetota</taxon>
        <taxon>Actinomycetes</taxon>
        <taxon>Propionibacteriales</taxon>
        <taxon>Nocardioidaceae</taxon>
        <taxon>Nocardioides</taxon>
    </lineage>
</organism>
<evidence type="ECO:0000256" key="1">
    <source>
        <dbReference type="ARBA" id="ARBA00004651"/>
    </source>
</evidence>
<evidence type="ECO:0000313" key="8">
    <source>
        <dbReference type="Proteomes" id="UP000294853"/>
    </source>
</evidence>
<proteinExistence type="predicted"/>
<evidence type="ECO:0000313" key="7">
    <source>
        <dbReference type="EMBL" id="QBX57611.1"/>
    </source>
</evidence>
<dbReference type="GO" id="GO:0005886">
    <property type="term" value="C:plasma membrane"/>
    <property type="evidence" value="ECO:0007669"/>
    <property type="project" value="UniProtKB-SubCell"/>
</dbReference>
<evidence type="ECO:0000256" key="2">
    <source>
        <dbReference type="ARBA" id="ARBA00022692"/>
    </source>
</evidence>
<dbReference type="InterPro" id="IPR020846">
    <property type="entry name" value="MFS_dom"/>
</dbReference>
<protein>
    <submittedName>
        <fullName evidence="7">MFS transporter</fullName>
    </submittedName>
</protein>
<feature type="transmembrane region" description="Helical" evidence="5">
    <location>
        <begin position="223"/>
        <end position="241"/>
    </location>
</feature>
<dbReference type="PROSITE" id="PS50850">
    <property type="entry name" value="MFS"/>
    <property type="match status" value="1"/>
</dbReference>
<keyword evidence="8" id="KW-1185">Reference proteome</keyword>
<accession>A0A4P7IMN8</accession>
<dbReference type="PANTHER" id="PTHR23514:SF13">
    <property type="entry name" value="INNER MEMBRANE PROTEIN YBJJ"/>
    <property type="match status" value="1"/>
</dbReference>
<reference evidence="7 8" key="1">
    <citation type="submission" date="2019-03" db="EMBL/GenBank/DDBJ databases">
        <title>Three New Species of Nocardioides, Nocardioides euryhalodurans sp. nov., Nocardioides seonyuensis sp. nov. and Nocardioides eburneoflavus sp. nov. Iolated from Soil.</title>
        <authorList>
            <person name="Roh S.G."/>
            <person name="Lee C."/>
            <person name="Kim M.-K."/>
            <person name="Kim S.B."/>
        </authorList>
    </citation>
    <scope>NUCLEOTIDE SEQUENCE [LARGE SCALE GENOMIC DNA]</scope>
    <source>
        <strain evidence="7 8">MMS17-SY207-3</strain>
    </source>
</reference>
<dbReference type="SUPFAM" id="SSF103473">
    <property type="entry name" value="MFS general substrate transporter"/>
    <property type="match status" value="1"/>
</dbReference>
<sequence length="379" mass="39338">MAAAFFTQGLVFISLTTRLPRFQERWELGELALSGILLLMVLLSGAGSLVAERLARRSGSARLLRTGLLLAGVAVLVIVLAPHVLVFVLGLASYGIALGLVDASSNMQAVALEHRLGRVVLPSFHGAWTLGGVCGAAFALAGSALPWESAAIVAVVPFAAAFLPFVTSTRSVSADVPIDEVDVPWRPIMLIGLALVVFYMVDTAAFTWGPAYLEHVLDAPEELIALAVFPYLVASGLVRLVGDRLTEQVGAVALLRSGAAVAVVALAVVVLAPTWPVAVLGFTLLGGSVAVVAPLSFSAAAALAARDARPEDRLARVDAVIARFNQFNYVGALLGSVLTGLVGSGSLRLGFAAPLVLAFALFPLTRAFAPADVRVDSTV</sequence>
<dbReference type="InterPro" id="IPR051788">
    <property type="entry name" value="MFS_Transporter"/>
</dbReference>
<comment type="subcellular location">
    <subcellularLocation>
        <location evidence="1">Cell membrane</location>
        <topology evidence="1">Multi-pass membrane protein</topology>
    </subcellularLocation>
</comment>
<gene>
    <name evidence="7" type="ORF">EXE58_13435</name>
</gene>
<name>A0A4P7IMN8_9ACTN</name>
<dbReference type="EMBL" id="CP038436">
    <property type="protein sequence ID" value="QBX57611.1"/>
    <property type="molecule type" value="Genomic_DNA"/>
</dbReference>
<feature type="transmembrane region" description="Helical" evidence="5">
    <location>
        <begin position="147"/>
        <end position="167"/>
    </location>
</feature>
<feature type="transmembrane region" description="Helical" evidence="5">
    <location>
        <begin position="87"/>
        <end position="107"/>
    </location>
</feature>
<dbReference type="KEGG" id="nsn:EXE58_13435"/>
<feature type="transmembrane region" description="Helical" evidence="5">
    <location>
        <begin position="253"/>
        <end position="272"/>
    </location>
</feature>
<dbReference type="InterPro" id="IPR011701">
    <property type="entry name" value="MFS"/>
</dbReference>
<dbReference type="Gene3D" id="1.20.1250.20">
    <property type="entry name" value="MFS general substrate transporter like domains"/>
    <property type="match status" value="2"/>
</dbReference>
<dbReference type="Pfam" id="PF07690">
    <property type="entry name" value="MFS_1"/>
    <property type="match status" value="1"/>
</dbReference>
<feature type="transmembrane region" description="Helical" evidence="5">
    <location>
        <begin position="188"/>
        <end position="211"/>
    </location>
</feature>
<dbReference type="Proteomes" id="UP000294853">
    <property type="component" value="Chromosome"/>
</dbReference>
<keyword evidence="4 5" id="KW-0472">Membrane</keyword>
<keyword evidence="2 5" id="KW-0812">Transmembrane</keyword>
<dbReference type="InterPro" id="IPR036259">
    <property type="entry name" value="MFS_trans_sf"/>
</dbReference>
<feature type="domain" description="Major facilitator superfamily (MFS) profile" evidence="6">
    <location>
        <begin position="188"/>
        <end position="379"/>
    </location>
</feature>
<evidence type="ECO:0000256" key="3">
    <source>
        <dbReference type="ARBA" id="ARBA00022989"/>
    </source>
</evidence>
<dbReference type="GO" id="GO:0022857">
    <property type="term" value="F:transmembrane transporter activity"/>
    <property type="evidence" value="ECO:0007669"/>
    <property type="project" value="InterPro"/>
</dbReference>
<dbReference type="OrthoDB" id="151222at2"/>
<feature type="transmembrane region" description="Helical" evidence="5">
    <location>
        <begin position="28"/>
        <end position="51"/>
    </location>
</feature>
<feature type="transmembrane region" description="Helical" evidence="5">
    <location>
        <begin position="119"/>
        <end position="141"/>
    </location>
</feature>
<dbReference type="PANTHER" id="PTHR23514">
    <property type="entry name" value="BYPASS OF STOP CODON PROTEIN 6"/>
    <property type="match status" value="1"/>
</dbReference>
<feature type="transmembrane region" description="Helical" evidence="5">
    <location>
        <begin position="63"/>
        <end position="81"/>
    </location>
</feature>
<feature type="transmembrane region" description="Helical" evidence="5">
    <location>
        <begin position="326"/>
        <end position="343"/>
    </location>
</feature>